<proteinExistence type="predicted"/>
<accession>A0ABR4INR2</accession>
<sequence>MLLSWRYKQLSLPSHPVAVVVPIKIDKDPREQRRHQRLNSVQSEIGRPLIDYGDEITSSKNGIELDCDLRCRCLRPHPAFLRRVQAAAPGQIFDTMKKRLQEIRKSQTILPDLRTARRDICKELRAMEENSVVKD</sequence>
<name>A0ABR4INR2_9EURO</name>
<keyword evidence="2" id="KW-1185">Reference proteome</keyword>
<dbReference type="EMBL" id="JBFXLS010000016">
    <property type="protein sequence ID" value="KAL2829405.1"/>
    <property type="molecule type" value="Genomic_DNA"/>
</dbReference>
<organism evidence="1 2">
    <name type="scientific">Aspergillus cavernicola</name>
    <dbReference type="NCBI Taxonomy" id="176166"/>
    <lineage>
        <taxon>Eukaryota</taxon>
        <taxon>Fungi</taxon>
        <taxon>Dikarya</taxon>
        <taxon>Ascomycota</taxon>
        <taxon>Pezizomycotina</taxon>
        <taxon>Eurotiomycetes</taxon>
        <taxon>Eurotiomycetidae</taxon>
        <taxon>Eurotiales</taxon>
        <taxon>Aspergillaceae</taxon>
        <taxon>Aspergillus</taxon>
        <taxon>Aspergillus subgen. Nidulantes</taxon>
    </lineage>
</organism>
<protein>
    <submittedName>
        <fullName evidence="1">Uncharacterized protein</fullName>
    </submittedName>
</protein>
<dbReference type="Proteomes" id="UP001610335">
    <property type="component" value="Unassembled WGS sequence"/>
</dbReference>
<evidence type="ECO:0000313" key="1">
    <source>
        <dbReference type="EMBL" id="KAL2829405.1"/>
    </source>
</evidence>
<reference evidence="1 2" key="1">
    <citation type="submission" date="2024-07" db="EMBL/GenBank/DDBJ databases">
        <title>Section-level genome sequencing and comparative genomics of Aspergillus sections Usti and Cavernicolus.</title>
        <authorList>
            <consortium name="Lawrence Berkeley National Laboratory"/>
            <person name="Nybo J.L."/>
            <person name="Vesth T.C."/>
            <person name="Theobald S."/>
            <person name="Frisvad J.C."/>
            <person name="Larsen T.O."/>
            <person name="Kjaerboelling I."/>
            <person name="Rothschild-Mancinelli K."/>
            <person name="Lyhne E.K."/>
            <person name="Kogle M.E."/>
            <person name="Barry K."/>
            <person name="Clum A."/>
            <person name="Na H."/>
            <person name="Ledsgaard L."/>
            <person name="Lin J."/>
            <person name="Lipzen A."/>
            <person name="Kuo A."/>
            <person name="Riley R."/>
            <person name="Mondo S."/>
            <person name="LaButti K."/>
            <person name="Haridas S."/>
            <person name="Pangalinan J."/>
            <person name="Salamov A.A."/>
            <person name="Simmons B.A."/>
            <person name="Magnuson J.K."/>
            <person name="Chen J."/>
            <person name="Drula E."/>
            <person name="Henrissat B."/>
            <person name="Wiebenga A."/>
            <person name="Lubbers R.J."/>
            <person name="Gomes A.C."/>
            <person name="Makela M.R."/>
            <person name="Stajich J."/>
            <person name="Grigoriev I.V."/>
            <person name="Mortensen U.H."/>
            <person name="De vries R.P."/>
            <person name="Baker S.E."/>
            <person name="Andersen M.R."/>
        </authorList>
    </citation>
    <scope>NUCLEOTIDE SEQUENCE [LARGE SCALE GENOMIC DNA]</scope>
    <source>
        <strain evidence="1 2">CBS 600.67</strain>
    </source>
</reference>
<comment type="caution">
    <text evidence="1">The sequence shown here is derived from an EMBL/GenBank/DDBJ whole genome shotgun (WGS) entry which is preliminary data.</text>
</comment>
<evidence type="ECO:0000313" key="2">
    <source>
        <dbReference type="Proteomes" id="UP001610335"/>
    </source>
</evidence>
<gene>
    <name evidence="1" type="ORF">BDW59DRAFT_158993</name>
</gene>